<gene>
    <name evidence="6" type="ORF">PPG34_17650</name>
</gene>
<dbReference type="InterPro" id="IPR016461">
    <property type="entry name" value="COMT-like"/>
</dbReference>
<evidence type="ECO:0000259" key="4">
    <source>
        <dbReference type="Pfam" id="PF00891"/>
    </source>
</evidence>
<dbReference type="InterPro" id="IPR036390">
    <property type="entry name" value="WH_DNA-bd_sf"/>
</dbReference>
<dbReference type="Proteomes" id="UP001250932">
    <property type="component" value="Unassembled WGS sequence"/>
</dbReference>
<organism evidence="6 7">
    <name type="scientific">Candidatus Nitronereus thalassa</name>
    <dbReference type="NCBI Taxonomy" id="3020898"/>
    <lineage>
        <taxon>Bacteria</taxon>
        <taxon>Pseudomonadati</taxon>
        <taxon>Nitrospirota</taxon>
        <taxon>Nitrospiria</taxon>
        <taxon>Nitrospirales</taxon>
        <taxon>Nitrospiraceae</taxon>
        <taxon>Candidatus Nitronereus</taxon>
    </lineage>
</organism>
<dbReference type="CDD" id="cd02440">
    <property type="entry name" value="AdoMet_MTases"/>
    <property type="match status" value="1"/>
</dbReference>
<dbReference type="InterPro" id="IPR001077">
    <property type="entry name" value="COMT_C"/>
</dbReference>
<feature type="domain" description="O-methyltransferase dimerisation" evidence="5">
    <location>
        <begin position="14"/>
        <end position="86"/>
    </location>
</feature>
<keyword evidence="3" id="KW-0949">S-adenosyl-L-methionine</keyword>
<dbReference type="RefSeq" id="WP_313834765.1">
    <property type="nucleotide sequence ID" value="NZ_JAQOUE010000002.1"/>
</dbReference>
<evidence type="ECO:0000313" key="7">
    <source>
        <dbReference type="Proteomes" id="UP001250932"/>
    </source>
</evidence>
<keyword evidence="7" id="KW-1185">Reference proteome</keyword>
<dbReference type="EMBL" id="JAQOUE010000002">
    <property type="protein sequence ID" value="MDT7044180.1"/>
    <property type="molecule type" value="Genomic_DNA"/>
</dbReference>
<accession>A0ABU3KCE1</accession>
<evidence type="ECO:0000259" key="5">
    <source>
        <dbReference type="Pfam" id="PF08100"/>
    </source>
</evidence>
<dbReference type="PIRSF" id="PIRSF005739">
    <property type="entry name" value="O-mtase"/>
    <property type="match status" value="1"/>
</dbReference>
<dbReference type="SUPFAM" id="SSF53335">
    <property type="entry name" value="S-adenosyl-L-methionine-dependent methyltransferases"/>
    <property type="match status" value="1"/>
</dbReference>
<evidence type="ECO:0000256" key="2">
    <source>
        <dbReference type="ARBA" id="ARBA00022679"/>
    </source>
</evidence>
<comment type="caution">
    <text evidence="6">The sequence shown here is derived from an EMBL/GenBank/DDBJ whole genome shotgun (WGS) entry which is preliminary data.</text>
</comment>
<sequence>MPRELSLAEIFQLGYYWETKILLTGIKLDLFSALENRFATSSELAERFALNERSLSLLLNALVAMRVLIKQNGRFGNTSVAQKYLVKTTPEYVGHLLILHDSEWENWGKLEETIRTGQSPVRQHVFETNPEMGANVLAVLDRIGRGGGVNLAKYLQLDGVEHLLDVGGGAGTNAIAFCQEYPDLKATVFDLPQTLQVTERYIKEAGLEDRIALKPGNFNTDSLGGPYDVALMSDILHYQDHQVNGALVKKVFAHLHDQGRLVIKDRFLDPDRTSPAWTTAFAVHIMVNTEHGDCFTTQEALDWMTEAGFDSVTELEPRAIVQGVKS</sequence>
<feature type="domain" description="O-methyltransferase C-terminal" evidence="4">
    <location>
        <begin position="152"/>
        <end position="309"/>
    </location>
</feature>
<dbReference type="Gene3D" id="1.10.10.10">
    <property type="entry name" value="Winged helix-like DNA-binding domain superfamily/Winged helix DNA-binding domain"/>
    <property type="match status" value="1"/>
</dbReference>
<dbReference type="InterPro" id="IPR029063">
    <property type="entry name" value="SAM-dependent_MTases_sf"/>
</dbReference>
<dbReference type="GO" id="GO:0008168">
    <property type="term" value="F:methyltransferase activity"/>
    <property type="evidence" value="ECO:0007669"/>
    <property type="project" value="UniProtKB-KW"/>
</dbReference>
<reference evidence="6 7" key="1">
    <citation type="journal article" date="2023" name="ISME J.">
        <title>Cultivation and genomic characterization of novel and ubiquitous marine nitrite-oxidizing bacteria from the Nitrospirales.</title>
        <authorList>
            <person name="Mueller A.J."/>
            <person name="Daebeler A."/>
            <person name="Herbold C.W."/>
            <person name="Kirkegaard R.H."/>
            <person name="Daims H."/>
        </authorList>
    </citation>
    <scope>NUCLEOTIDE SEQUENCE [LARGE SCALE GENOMIC DNA]</scope>
    <source>
        <strain evidence="6 7">EB</strain>
    </source>
</reference>
<dbReference type="PROSITE" id="PS51683">
    <property type="entry name" value="SAM_OMT_II"/>
    <property type="match status" value="1"/>
</dbReference>
<dbReference type="GO" id="GO:0032259">
    <property type="term" value="P:methylation"/>
    <property type="evidence" value="ECO:0007669"/>
    <property type="project" value="UniProtKB-KW"/>
</dbReference>
<evidence type="ECO:0000256" key="3">
    <source>
        <dbReference type="ARBA" id="ARBA00022691"/>
    </source>
</evidence>
<keyword evidence="2" id="KW-0808">Transferase</keyword>
<dbReference type="Pfam" id="PF00891">
    <property type="entry name" value="Methyltransf_2"/>
    <property type="match status" value="1"/>
</dbReference>
<evidence type="ECO:0000313" key="6">
    <source>
        <dbReference type="EMBL" id="MDT7044180.1"/>
    </source>
</evidence>
<evidence type="ECO:0000256" key="1">
    <source>
        <dbReference type="ARBA" id="ARBA00022603"/>
    </source>
</evidence>
<keyword evidence="1 6" id="KW-0489">Methyltransferase</keyword>
<dbReference type="SUPFAM" id="SSF46785">
    <property type="entry name" value="Winged helix' DNA-binding domain"/>
    <property type="match status" value="1"/>
</dbReference>
<protein>
    <submittedName>
        <fullName evidence="6">Methyltransferase</fullName>
    </submittedName>
</protein>
<name>A0ABU3KCE1_9BACT</name>
<dbReference type="PANTHER" id="PTHR11746">
    <property type="entry name" value="O-METHYLTRANSFERASE"/>
    <property type="match status" value="1"/>
</dbReference>
<dbReference type="Gene3D" id="3.40.50.150">
    <property type="entry name" value="Vaccinia Virus protein VP39"/>
    <property type="match status" value="1"/>
</dbReference>
<dbReference type="InterPro" id="IPR012967">
    <property type="entry name" value="COMT_dimerisation"/>
</dbReference>
<dbReference type="Pfam" id="PF08100">
    <property type="entry name" value="Dimerisation"/>
    <property type="match status" value="1"/>
</dbReference>
<dbReference type="InterPro" id="IPR036388">
    <property type="entry name" value="WH-like_DNA-bd_sf"/>
</dbReference>
<proteinExistence type="predicted"/>